<keyword evidence="3" id="KW-0285">Flavoprotein</keyword>
<comment type="cofactor">
    <cofactor evidence="1">
        <name>FAD</name>
        <dbReference type="ChEBI" id="CHEBI:57692"/>
    </cofactor>
</comment>
<evidence type="ECO:0000256" key="5">
    <source>
        <dbReference type="ARBA" id="ARBA00023002"/>
    </source>
</evidence>
<dbReference type="PROSITE" id="PS51387">
    <property type="entry name" value="FAD_PCMH"/>
    <property type="match status" value="1"/>
</dbReference>
<dbReference type="PANTHER" id="PTHR42973">
    <property type="entry name" value="BINDING OXIDOREDUCTASE, PUTATIVE (AFU_ORTHOLOGUE AFUA_1G17690)-RELATED"/>
    <property type="match status" value="1"/>
</dbReference>
<dbReference type="InterPro" id="IPR016167">
    <property type="entry name" value="FAD-bd_PCMH_sub1"/>
</dbReference>
<evidence type="ECO:0000259" key="6">
    <source>
        <dbReference type="PROSITE" id="PS51387"/>
    </source>
</evidence>
<dbReference type="Gene3D" id="3.30.465.10">
    <property type="match status" value="1"/>
</dbReference>
<dbReference type="InterPro" id="IPR036318">
    <property type="entry name" value="FAD-bd_PCMH-like_sf"/>
</dbReference>
<evidence type="ECO:0000313" key="7">
    <source>
        <dbReference type="EMBL" id="MFC5731588.1"/>
    </source>
</evidence>
<gene>
    <name evidence="7" type="ORF">ACFPQB_21940</name>
</gene>
<sequence length="446" mass="47392">MTVGVGEHIDPGSAEYDDARSVFNAMIDKRPAVIARCASAADVAAAIRHAREQGLEIAVRGGGHSVAGMSTTDGGLVVDLRAMSSVDVDVAARTVRVSGGATMSHLDRALEPHGLVAVGGRVSTTGVGGFTLGGGTGWLDRKFGLACDNLLSVELVTADGELVTASEDENSELFWALHGGGGNFGVATSLTFRVHELRSITACLLLWEPEAGEEVLRAYRDLIESGPDEASGGAIYLTGPPEEFVPEQLVGNLTLLVLVTFCGTEADARSFIAPLLALSPAAEVVMELPYAELQCMLDDPPGLRNYWSAEHLASFPDEAVSAFTGAVSGMLVPSSSQHVLFAAGGAAGRKNPTYPLPWRSAPWVAHPFAMWTDPEDDERAIGWTRAVRDAVRPWSTGAVYLNFIGDEGADRVRAGFGTHNWDRLVAVKREFDPENVFRLNHNVDPS</sequence>
<dbReference type="SUPFAM" id="SSF55103">
    <property type="entry name" value="FAD-linked oxidases, C-terminal domain"/>
    <property type="match status" value="1"/>
</dbReference>
<dbReference type="InterPro" id="IPR006094">
    <property type="entry name" value="Oxid_FAD_bind_N"/>
</dbReference>
<dbReference type="InterPro" id="IPR050416">
    <property type="entry name" value="FAD-linked_Oxidoreductase"/>
</dbReference>
<dbReference type="EMBL" id="JBHSNS010000018">
    <property type="protein sequence ID" value="MFC5731588.1"/>
    <property type="molecule type" value="Genomic_DNA"/>
</dbReference>
<feature type="domain" description="FAD-binding PCMH-type" evidence="6">
    <location>
        <begin position="26"/>
        <end position="197"/>
    </location>
</feature>
<dbReference type="SUPFAM" id="SSF56176">
    <property type="entry name" value="FAD-binding/transporter-associated domain-like"/>
    <property type="match status" value="1"/>
</dbReference>
<dbReference type="Proteomes" id="UP001596072">
    <property type="component" value="Unassembled WGS sequence"/>
</dbReference>
<evidence type="ECO:0000313" key="8">
    <source>
        <dbReference type="Proteomes" id="UP001596072"/>
    </source>
</evidence>
<reference evidence="8" key="1">
    <citation type="journal article" date="2019" name="Int. J. Syst. Evol. Microbiol.">
        <title>The Global Catalogue of Microorganisms (GCM) 10K type strain sequencing project: providing services to taxonomists for standard genome sequencing and annotation.</title>
        <authorList>
            <consortium name="The Broad Institute Genomics Platform"/>
            <consortium name="The Broad Institute Genome Sequencing Center for Infectious Disease"/>
            <person name="Wu L."/>
            <person name="Ma J."/>
        </authorList>
    </citation>
    <scope>NUCLEOTIDE SEQUENCE [LARGE SCALE GENOMIC DNA]</scope>
    <source>
        <strain evidence="8">YIM 94188</strain>
    </source>
</reference>
<name>A0ABW0ZNA4_9ACTN</name>
<dbReference type="InterPro" id="IPR016169">
    <property type="entry name" value="FAD-bd_PCMH_sub2"/>
</dbReference>
<comment type="similarity">
    <text evidence="2">Belongs to the oxygen-dependent FAD-linked oxidoreductase family.</text>
</comment>
<evidence type="ECO:0000256" key="4">
    <source>
        <dbReference type="ARBA" id="ARBA00022827"/>
    </source>
</evidence>
<evidence type="ECO:0000256" key="2">
    <source>
        <dbReference type="ARBA" id="ARBA00005466"/>
    </source>
</evidence>
<dbReference type="RefSeq" id="WP_136432098.1">
    <property type="nucleotide sequence ID" value="NZ_JBHSNS010000018.1"/>
</dbReference>
<dbReference type="Gene3D" id="3.30.43.10">
    <property type="entry name" value="Uridine Diphospho-n-acetylenolpyruvylglucosamine Reductase, domain 2"/>
    <property type="match status" value="1"/>
</dbReference>
<evidence type="ECO:0000256" key="3">
    <source>
        <dbReference type="ARBA" id="ARBA00022630"/>
    </source>
</evidence>
<comment type="caution">
    <text evidence="7">The sequence shown here is derived from an EMBL/GenBank/DDBJ whole genome shotgun (WGS) entry which is preliminary data.</text>
</comment>
<dbReference type="Pfam" id="PF08031">
    <property type="entry name" value="BBE"/>
    <property type="match status" value="1"/>
</dbReference>
<dbReference type="InterPro" id="IPR012951">
    <property type="entry name" value="BBE"/>
</dbReference>
<dbReference type="InterPro" id="IPR016164">
    <property type="entry name" value="FAD-linked_Oxase-like_C"/>
</dbReference>
<dbReference type="PROSITE" id="PS00862">
    <property type="entry name" value="OX2_COVAL_FAD"/>
    <property type="match status" value="1"/>
</dbReference>
<accession>A0ABW0ZNA4</accession>
<dbReference type="InterPro" id="IPR006093">
    <property type="entry name" value="Oxy_OxRdtase_FAD_BS"/>
</dbReference>
<dbReference type="Gene3D" id="3.40.462.20">
    <property type="match status" value="1"/>
</dbReference>
<keyword evidence="5" id="KW-0560">Oxidoreductase</keyword>
<dbReference type="InterPro" id="IPR016166">
    <property type="entry name" value="FAD-bd_PCMH"/>
</dbReference>
<evidence type="ECO:0000256" key="1">
    <source>
        <dbReference type="ARBA" id="ARBA00001974"/>
    </source>
</evidence>
<keyword evidence="4" id="KW-0274">FAD</keyword>
<dbReference type="Pfam" id="PF01565">
    <property type="entry name" value="FAD_binding_4"/>
    <property type="match status" value="1"/>
</dbReference>
<protein>
    <submittedName>
        <fullName evidence="7">FAD-binding oxidoreductase</fullName>
    </submittedName>
</protein>
<dbReference type="PANTHER" id="PTHR42973:SF39">
    <property type="entry name" value="FAD-BINDING PCMH-TYPE DOMAIN-CONTAINING PROTEIN"/>
    <property type="match status" value="1"/>
</dbReference>
<proteinExistence type="inferred from homology"/>
<organism evidence="7 8">
    <name type="scientific">Nocardioides vastitatis</name>
    <dbReference type="NCBI Taxonomy" id="2568655"/>
    <lineage>
        <taxon>Bacteria</taxon>
        <taxon>Bacillati</taxon>
        <taxon>Actinomycetota</taxon>
        <taxon>Actinomycetes</taxon>
        <taxon>Propionibacteriales</taxon>
        <taxon>Nocardioidaceae</taxon>
        <taxon>Nocardioides</taxon>
    </lineage>
</organism>
<keyword evidence="8" id="KW-1185">Reference proteome</keyword>